<evidence type="ECO:0000256" key="1">
    <source>
        <dbReference type="ARBA" id="ARBA00023015"/>
    </source>
</evidence>
<dbReference type="GO" id="GO:0003677">
    <property type="term" value="F:DNA binding"/>
    <property type="evidence" value="ECO:0007669"/>
    <property type="project" value="UniProtKB-KW"/>
</dbReference>
<dbReference type="SUPFAM" id="SSF46785">
    <property type="entry name" value="Winged helix' DNA-binding domain"/>
    <property type="match status" value="1"/>
</dbReference>
<keyword evidence="2" id="KW-0238">DNA-binding</keyword>
<gene>
    <name evidence="5" type="ORF">A8M32_21370</name>
</gene>
<dbReference type="Pfam" id="PF07729">
    <property type="entry name" value="FCD"/>
    <property type="match status" value="1"/>
</dbReference>
<evidence type="ECO:0000313" key="5">
    <source>
        <dbReference type="EMBL" id="ODR89021.1"/>
    </source>
</evidence>
<protein>
    <submittedName>
        <fullName evidence="5">GntR family transcriptional regulator</fullName>
    </submittedName>
</protein>
<dbReference type="CDD" id="cd07377">
    <property type="entry name" value="WHTH_GntR"/>
    <property type="match status" value="1"/>
</dbReference>
<evidence type="ECO:0000256" key="3">
    <source>
        <dbReference type="ARBA" id="ARBA00023163"/>
    </source>
</evidence>
<dbReference type="InterPro" id="IPR000524">
    <property type="entry name" value="Tscrpt_reg_HTH_GntR"/>
</dbReference>
<keyword evidence="1" id="KW-0805">Transcription regulation</keyword>
<dbReference type="STRING" id="1752398.A8M32_21370"/>
<comment type="caution">
    <text evidence="5">The sequence shown here is derived from an EMBL/GenBank/DDBJ whole genome shotgun (WGS) entry which is preliminary data.</text>
</comment>
<dbReference type="InterPro" id="IPR036390">
    <property type="entry name" value="WH_DNA-bd_sf"/>
</dbReference>
<dbReference type="OrthoDB" id="9812290at2"/>
<accession>A0A1E3V7D5</accession>
<dbReference type="AlphaFoldDB" id="A0A1E3V7D5"/>
<dbReference type="Gene3D" id="1.10.10.10">
    <property type="entry name" value="Winged helix-like DNA-binding domain superfamily/Winged helix DNA-binding domain"/>
    <property type="match status" value="1"/>
</dbReference>
<dbReference type="Gene3D" id="1.20.120.530">
    <property type="entry name" value="GntR ligand-binding domain-like"/>
    <property type="match status" value="1"/>
</dbReference>
<dbReference type="Pfam" id="PF00392">
    <property type="entry name" value="GntR"/>
    <property type="match status" value="1"/>
</dbReference>
<evidence type="ECO:0000313" key="6">
    <source>
        <dbReference type="Proteomes" id="UP000094342"/>
    </source>
</evidence>
<reference evidence="6" key="1">
    <citation type="submission" date="2016-05" db="EMBL/GenBank/DDBJ databases">
        <authorList>
            <person name="Li Y."/>
        </authorList>
    </citation>
    <scope>NUCLEOTIDE SEQUENCE [LARGE SCALE GENOMIC DNA]</scope>
    <source>
        <strain evidence="6">YIC4027</strain>
    </source>
</reference>
<dbReference type="RefSeq" id="WP_069460421.1">
    <property type="nucleotide sequence ID" value="NZ_LYBW01000062.1"/>
</dbReference>
<keyword evidence="3" id="KW-0804">Transcription</keyword>
<proteinExistence type="predicted"/>
<dbReference type="EMBL" id="LYBW01000062">
    <property type="protein sequence ID" value="ODR89021.1"/>
    <property type="molecule type" value="Genomic_DNA"/>
</dbReference>
<dbReference type="Proteomes" id="UP000094342">
    <property type="component" value="Unassembled WGS sequence"/>
</dbReference>
<name>A0A1E3V7D5_9HYPH</name>
<sequence>MTKERDDTLASRISRALAERIISGQLAPGERLRQDHVAEEFGASHVPVREAFRRLEAQGLAVSEPRRGVRVAAFDLKDVREVAEMRAVLEVLALRHAMPHLTRAILDRAEVATAAADSSRDVRSWEAANRAFHRLILEPCAMPRLLAAIDDLHAASARFLFSTWRSSWEARTDHDHRAILAALRQGKCEEAAAILERHVGWIGRSPAKTAGGEIRGAFSIVG</sequence>
<dbReference type="InterPro" id="IPR036388">
    <property type="entry name" value="WH-like_DNA-bd_sf"/>
</dbReference>
<keyword evidence="6" id="KW-1185">Reference proteome</keyword>
<dbReference type="PANTHER" id="PTHR43537">
    <property type="entry name" value="TRANSCRIPTIONAL REGULATOR, GNTR FAMILY"/>
    <property type="match status" value="1"/>
</dbReference>
<dbReference type="InterPro" id="IPR008920">
    <property type="entry name" value="TF_FadR/GntR_C"/>
</dbReference>
<dbReference type="SMART" id="SM00895">
    <property type="entry name" value="FCD"/>
    <property type="match status" value="1"/>
</dbReference>
<dbReference type="SUPFAM" id="SSF48008">
    <property type="entry name" value="GntR ligand-binding domain-like"/>
    <property type="match status" value="1"/>
</dbReference>
<dbReference type="SMART" id="SM00345">
    <property type="entry name" value="HTH_GNTR"/>
    <property type="match status" value="1"/>
</dbReference>
<organism evidence="5 6">
    <name type="scientific">Sinorhizobium alkalisoli</name>
    <dbReference type="NCBI Taxonomy" id="1752398"/>
    <lineage>
        <taxon>Bacteria</taxon>
        <taxon>Pseudomonadati</taxon>
        <taxon>Pseudomonadota</taxon>
        <taxon>Alphaproteobacteria</taxon>
        <taxon>Hyphomicrobiales</taxon>
        <taxon>Rhizobiaceae</taxon>
        <taxon>Sinorhizobium/Ensifer group</taxon>
        <taxon>Sinorhizobium</taxon>
    </lineage>
</organism>
<feature type="domain" description="HTH gntR-type" evidence="4">
    <location>
        <begin position="7"/>
        <end position="74"/>
    </location>
</feature>
<dbReference type="GO" id="GO:0003700">
    <property type="term" value="F:DNA-binding transcription factor activity"/>
    <property type="evidence" value="ECO:0007669"/>
    <property type="project" value="InterPro"/>
</dbReference>
<dbReference type="PROSITE" id="PS50949">
    <property type="entry name" value="HTH_GNTR"/>
    <property type="match status" value="1"/>
</dbReference>
<evidence type="ECO:0000256" key="2">
    <source>
        <dbReference type="ARBA" id="ARBA00023125"/>
    </source>
</evidence>
<evidence type="ECO:0000259" key="4">
    <source>
        <dbReference type="PROSITE" id="PS50949"/>
    </source>
</evidence>
<dbReference type="InterPro" id="IPR011711">
    <property type="entry name" value="GntR_C"/>
</dbReference>
<dbReference type="PANTHER" id="PTHR43537:SF49">
    <property type="entry name" value="TRANSCRIPTIONAL REGULATORY PROTEIN"/>
    <property type="match status" value="1"/>
</dbReference>